<dbReference type="AlphaFoldDB" id="A0A0A9CGG0"/>
<proteinExistence type="predicted"/>
<name>A0A0A9CGG0_ARUDO</name>
<sequence length="57" mass="6348">MDGGFWLQGGGPSQLFPVRCLPVGLWRMPGQARASREGVRKRIMVTKPVHWPRMGTG</sequence>
<organism evidence="1">
    <name type="scientific">Arundo donax</name>
    <name type="common">Giant reed</name>
    <name type="synonym">Donax arundinaceus</name>
    <dbReference type="NCBI Taxonomy" id="35708"/>
    <lineage>
        <taxon>Eukaryota</taxon>
        <taxon>Viridiplantae</taxon>
        <taxon>Streptophyta</taxon>
        <taxon>Embryophyta</taxon>
        <taxon>Tracheophyta</taxon>
        <taxon>Spermatophyta</taxon>
        <taxon>Magnoliopsida</taxon>
        <taxon>Liliopsida</taxon>
        <taxon>Poales</taxon>
        <taxon>Poaceae</taxon>
        <taxon>PACMAD clade</taxon>
        <taxon>Arundinoideae</taxon>
        <taxon>Arundineae</taxon>
        <taxon>Arundo</taxon>
    </lineage>
</organism>
<dbReference type="EMBL" id="GBRH01223264">
    <property type="protein sequence ID" value="JAD74631.1"/>
    <property type="molecule type" value="Transcribed_RNA"/>
</dbReference>
<protein>
    <submittedName>
        <fullName evidence="1">PXA1</fullName>
    </submittedName>
</protein>
<reference evidence="1" key="1">
    <citation type="submission" date="2014-09" db="EMBL/GenBank/DDBJ databases">
        <authorList>
            <person name="Magalhaes I.L.F."/>
            <person name="Oliveira U."/>
            <person name="Santos F.R."/>
            <person name="Vidigal T.H.D.A."/>
            <person name="Brescovit A.D."/>
            <person name="Santos A.J."/>
        </authorList>
    </citation>
    <scope>NUCLEOTIDE SEQUENCE</scope>
    <source>
        <tissue evidence="1">Shoot tissue taken approximately 20 cm above the soil surface</tissue>
    </source>
</reference>
<reference evidence="1" key="2">
    <citation type="journal article" date="2015" name="Data Brief">
        <title>Shoot transcriptome of the giant reed, Arundo donax.</title>
        <authorList>
            <person name="Barrero R.A."/>
            <person name="Guerrero F.D."/>
            <person name="Moolhuijzen P."/>
            <person name="Goolsby J.A."/>
            <person name="Tidwell J."/>
            <person name="Bellgard S.E."/>
            <person name="Bellgard M.I."/>
        </authorList>
    </citation>
    <scope>NUCLEOTIDE SEQUENCE</scope>
    <source>
        <tissue evidence="1">Shoot tissue taken approximately 20 cm above the soil surface</tissue>
    </source>
</reference>
<accession>A0A0A9CGG0</accession>
<evidence type="ECO:0000313" key="1">
    <source>
        <dbReference type="EMBL" id="JAD74631.1"/>
    </source>
</evidence>